<feature type="domain" description="NADP-dependent oxidoreductase" evidence="5">
    <location>
        <begin position="291"/>
        <end position="539"/>
    </location>
</feature>
<feature type="compositionally biased region" description="Basic residues" evidence="3">
    <location>
        <begin position="967"/>
        <end position="977"/>
    </location>
</feature>
<dbReference type="Gene3D" id="3.40.50.720">
    <property type="entry name" value="NAD(P)-binding Rossmann-like Domain"/>
    <property type="match status" value="1"/>
</dbReference>
<organism evidence="7 8">
    <name type="scientific">Purpureocillium lavendulum</name>
    <dbReference type="NCBI Taxonomy" id="1247861"/>
    <lineage>
        <taxon>Eukaryota</taxon>
        <taxon>Fungi</taxon>
        <taxon>Dikarya</taxon>
        <taxon>Ascomycota</taxon>
        <taxon>Pezizomycotina</taxon>
        <taxon>Sordariomycetes</taxon>
        <taxon>Hypocreomycetidae</taxon>
        <taxon>Hypocreales</taxon>
        <taxon>Ophiocordycipitaceae</taxon>
        <taxon>Purpureocillium</taxon>
    </lineage>
</organism>
<dbReference type="InterPro" id="IPR018170">
    <property type="entry name" value="Aldo/ket_reductase_CS"/>
</dbReference>
<feature type="compositionally biased region" description="Acidic residues" evidence="3">
    <location>
        <begin position="789"/>
        <end position="801"/>
    </location>
</feature>
<evidence type="ECO:0000313" key="8">
    <source>
        <dbReference type="Proteomes" id="UP001163105"/>
    </source>
</evidence>
<evidence type="ECO:0000259" key="6">
    <source>
        <dbReference type="Pfam" id="PF02866"/>
    </source>
</evidence>
<name>A0AB34FM83_9HYPO</name>
<dbReference type="Proteomes" id="UP001163105">
    <property type="component" value="Unassembled WGS sequence"/>
</dbReference>
<reference evidence="7" key="1">
    <citation type="submission" date="2023-01" db="EMBL/GenBank/DDBJ databases">
        <title>The growth and conidiation of Purpureocillium lavendulum are regulated by nitrogen source and histone H3K14 acetylation.</title>
        <authorList>
            <person name="Tang P."/>
            <person name="Han J."/>
            <person name="Zhang C."/>
            <person name="Tang P."/>
            <person name="Qi F."/>
            <person name="Zhang K."/>
            <person name="Liang L."/>
        </authorList>
    </citation>
    <scope>NUCLEOTIDE SEQUENCE</scope>
    <source>
        <strain evidence="7">YMF1.00683</strain>
    </source>
</reference>
<dbReference type="SUPFAM" id="SSF51430">
    <property type="entry name" value="NAD(P)-linked oxidoreductase"/>
    <property type="match status" value="1"/>
</dbReference>
<dbReference type="EMBL" id="JAQHRD010000006">
    <property type="protein sequence ID" value="KAJ6439849.1"/>
    <property type="molecule type" value="Genomic_DNA"/>
</dbReference>
<protein>
    <submittedName>
        <fullName evidence="7">Cytochrome oxidase c assembly domain-containing protein</fullName>
    </submittedName>
</protein>
<keyword evidence="2" id="KW-0560">Oxidoreductase</keyword>
<dbReference type="PROSITE" id="PS00063">
    <property type="entry name" value="ALDOKETO_REDUCTASE_3"/>
    <property type="match status" value="1"/>
</dbReference>
<evidence type="ECO:0000259" key="5">
    <source>
        <dbReference type="Pfam" id="PF00248"/>
    </source>
</evidence>
<sequence>MWTETTSRHCRIAIIGAGQVGGAVAYSLILQSLASELLLVDEDIERRDGQVSDLSDVSYGHNSHTKVRSATHREAGQCDIAIITAGSKYTLGQTTVEQIHRNAFIVRNVIDAMVPFKSDGILIVVSNPVDLLTSLAQKLSGLPASQVMGSGTFLDSIRLRGLASDKLEVSANSIGVYVLGVEGDSQVVAWSAATIGSMPIHESSPPSESLSRLELETACKERSKEIIRAKGSCPFGLASVVCSICSSIILDKRNTNTPMLARRMASKLSLGSTVKLNSGYELPLLGFGVYQTPKEQATEVCKEALKIGYRHIDSASAYRNQGPSAASIPASGIPRSDIFFTTKVPVREYPLGYDNAHKLVDIALSETGLDYLDLVLIHSPYGGPENRKGAWRALVEAVEAGKVRSIGVSNYGVHHLEELEAYIGELEAQRGGKGKGGVLSVGQWEVHPWLTRPDIVEWCRARNVAVEAYCPIVRGERFEEPKVRALADKYGKTPAQVLLRWSLQRGLVPLVKSVTPSRIAENAGAFDFELTDAEIEDLATKDYSPSHPPLSDVLSRHTASEAKMPSVQRTFTVLQPLAGGPPPDAPPPRPMTSKQVRAAHKAATRVPRLPRAERIRQEKEEQERIRKELDKERASSRARAARQRKRDKEDAERQTKKRNGLPLVTVRPSQDTIAKFVRGNGTSKKRDVTGEPLVANNVPDAATEEVADEPLDPIAEETVENLVDAGLEVQEQELDLIPEEDELDLEMLEHLENMTRVALPAAKEAATARAPTHYEVDLGLRPSTPIEPPEPELEPEPEPEPEPAGPPVCRSEEKEPSPTPSPSPPRQQPPPLSTQAILCNYDDYFPSSSQQARELLEDDLADTPFHSHLRQPSSSVVLGAVDRDVADAAVATPSPCAAAPKRFFSASGSNELYSLALHRSRRDAALDTIRRRESEPQALHTSRPVLQQQQQHKKRPRNHQTPEPQHHHQPRPHHHRPPPGNAKPATKTFSSYADKENAPPPDEHRPKNTNMGASVAVIGAAPAASQETEYGGDWVDEIALELTI</sequence>
<feature type="compositionally biased region" description="Basic and acidic residues" evidence="3">
    <location>
        <begin position="993"/>
        <end position="1006"/>
    </location>
</feature>
<dbReference type="Gene3D" id="3.20.20.100">
    <property type="entry name" value="NADP-dependent oxidoreductase domain"/>
    <property type="match status" value="1"/>
</dbReference>
<dbReference type="CDD" id="cd19071">
    <property type="entry name" value="AKR_AKR1-5-like"/>
    <property type="match status" value="1"/>
</dbReference>
<dbReference type="InterPro" id="IPR036812">
    <property type="entry name" value="NAD(P)_OxRdtase_dom_sf"/>
</dbReference>
<feature type="region of interest" description="Disordered" evidence="3">
    <location>
        <begin position="768"/>
        <end position="836"/>
    </location>
</feature>
<evidence type="ECO:0000313" key="7">
    <source>
        <dbReference type="EMBL" id="KAJ6439849.1"/>
    </source>
</evidence>
<dbReference type="PANTHER" id="PTHR43827:SF13">
    <property type="entry name" value="ALDO_KETO REDUCTASE FAMILY PROTEIN"/>
    <property type="match status" value="1"/>
</dbReference>
<dbReference type="PROSITE" id="PS00062">
    <property type="entry name" value="ALDOKETO_REDUCTASE_2"/>
    <property type="match status" value="1"/>
</dbReference>
<evidence type="ECO:0000256" key="3">
    <source>
        <dbReference type="SAM" id="MobiDB-lite"/>
    </source>
</evidence>
<feature type="domain" description="Lactate/malate dehydrogenase C-terminal" evidence="6">
    <location>
        <begin position="152"/>
        <end position="252"/>
    </location>
</feature>
<dbReference type="InterPro" id="IPR001236">
    <property type="entry name" value="Lactate/malate_DH_N"/>
</dbReference>
<dbReference type="SUPFAM" id="SSF51735">
    <property type="entry name" value="NAD(P)-binding Rossmann-fold domains"/>
    <property type="match status" value="1"/>
</dbReference>
<gene>
    <name evidence="7" type="ORF">O9K51_07740</name>
</gene>
<accession>A0AB34FM83</accession>
<feature type="compositionally biased region" description="Pro residues" evidence="3">
    <location>
        <begin position="817"/>
        <end position="832"/>
    </location>
</feature>
<dbReference type="InterPro" id="IPR023210">
    <property type="entry name" value="NADP_OxRdtase_dom"/>
</dbReference>
<dbReference type="InterPro" id="IPR015955">
    <property type="entry name" value="Lactate_DH/Glyco_Ohase_4_C"/>
</dbReference>
<dbReference type="Pfam" id="PF00248">
    <property type="entry name" value="Aldo_ket_red"/>
    <property type="match status" value="1"/>
</dbReference>
<dbReference type="AlphaFoldDB" id="A0AB34FM83"/>
<dbReference type="InterPro" id="IPR022383">
    <property type="entry name" value="Lactate/malate_DH_C"/>
</dbReference>
<dbReference type="CDD" id="cd00300">
    <property type="entry name" value="LDH_like"/>
    <property type="match status" value="1"/>
</dbReference>
<feature type="region of interest" description="Disordered" evidence="3">
    <location>
        <begin position="541"/>
        <end position="661"/>
    </location>
</feature>
<evidence type="ECO:0000256" key="1">
    <source>
        <dbReference type="ARBA" id="ARBA00007905"/>
    </source>
</evidence>
<dbReference type="InterPro" id="IPR036291">
    <property type="entry name" value="NAD(P)-bd_dom_sf"/>
</dbReference>
<evidence type="ECO:0000259" key="4">
    <source>
        <dbReference type="Pfam" id="PF00056"/>
    </source>
</evidence>
<proteinExistence type="inferred from homology"/>
<feature type="compositionally biased region" description="Pro residues" evidence="3">
    <location>
        <begin position="579"/>
        <end position="590"/>
    </location>
</feature>
<feature type="domain" description="Lactate/malate dehydrogenase N-terminal" evidence="4">
    <location>
        <begin position="11"/>
        <end position="149"/>
    </location>
</feature>
<feature type="region of interest" description="Disordered" evidence="3">
    <location>
        <begin position="933"/>
        <end position="1014"/>
    </location>
</feature>
<dbReference type="Pfam" id="PF00056">
    <property type="entry name" value="Ldh_1_N"/>
    <property type="match status" value="1"/>
</dbReference>
<dbReference type="PANTHER" id="PTHR43827">
    <property type="entry name" value="2,5-DIKETO-D-GLUCONIC ACID REDUCTASE"/>
    <property type="match status" value="1"/>
</dbReference>
<dbReference type="SUPFAM" id="SSF56327">
    <property type="entry name" value="LDH C-terminal domain-like"/>
    <property type="match status" value="1"/>
</dbReference>
<dbReference type="Gene3D" id="3.90.110.10">
    <property type="entry name" value="Lactate dehydrogenase/glycoside hydrolase, family 4, C-terminal"/>
    <property type="match status" value="1"/>
</dbReference>
<dbReference type="PRINTS" id="PR00069">
    <property type="entry name" value="ALDKETRDTASE"/>
</dbReference>
<dbReference type="GO" id="GO:0016616">
    <property type="term" value="F:oxidoreductase activity, acting on the CH-OH group of donors, NAD or NADP as acceptor"/>
    <property type="evidence" value="ECO:0007669"/>
    <property type="project" value="InterPro"/>
</dbReference>
<keyword evidence="8" id="KW-1185">Reference proteome</keyword>
<evidence type="ECO:0000256" key="2">
    <source>
        <dbReference type="ARBA" id="ARBA00023002"/>
    </source>
</evidence>
<dbReference type="Pfam" id="PF02866">
    <property type="entry name" value="Ldh_1_C"/>
    <property type="match status" value="1"/>
</dbReference>
<dbReference type="FunFam" id="3.20.20.100:FF:000015">
    <property type="entry name" value="Oxidoreductase, aldo/keto reductase family"/>
    <property type="match status" value="1"/>
</dbReference>
<dbReference type="InterPro" id="IPR020471">
    <property type="entry name" value="AKR"/>
</dbReference>
<comment type="similarity">
    <text evidence="1">Belongs to the aldo/keto reductase family.</text>
</comment>
<comment type="caution">
    <text evidence="7">The sequence shown here is derived from an EMBL/GenBank/DDBJ whole genome shotgun (WGS) entry which is preliminary data.</text>
</comment>
<feature type="compositionally biased region" description="Basic and acidic residues" evidence="3">
    <location>
        <begin position="610"/>
        <end position="635"/>
    </location>
</feature>